<dbReference type="EC" id="2.4.99.16" evidence="6"/>
<dbReference type="InterPro" id="IPR049171">
    <property type="entry name" value="GLGE_C"/>
</dbReference>
<dbReference type="Pfam" id="PF11896">
    <property type="entry name" value="GlgE_dom_N_S"/>
    <property type="match status" value="1"/>
</dbReference>
<organism evidence="9 10">
    <name type="scientific">Kineobactrum salinum</name>
    <dbReference type="NCBI Taxonomy" id="2708301"/>
    <lineage>
        <taxon>Bacteria</taxon>
        <taxon>Pseudomonadati</taxon>
        <taxon>Pseudomonadota</taxon>
        <taxon>Gammaproteobacteria</taxon>
        <taxon>Cellvibrionales</taxon>
        <taxon>Halieaceae</taxon>
        <taxon>Kineobactrum</taxon>
    </lineage>
</organism>
<evidence type="ECO:0000256" key="5">
    <source>
        <dbReference type="ARBA" id="ARBA00048735"/>
    </source>
</evidence>
<dbReference type="HAMAP" id="MF_02124">
    <property type="entry name" value="GlgE"/>
    <property type="match status" value="1"/>
</dbReference>
<sequence length="1113" mass="127125">MRRQAGPRIYNLFPLLAGTTRDWTLWLPHIADMHFNWVYINPFHYPGFSGSLYAVKDYYQLNPLFDDGSGQPADQQLRKFTGQAQAQGLAVMMDLVINHTARDSLLAQSNPDWFQQDGCGELQSPHAVDPDNPQHITVWGDLAAIDYADPELRPDIVQYWQQVLQHYLRLGFRGFRCDAAYQVPAQVWRELIVGAKKVAPDALFFAETLGCASEQVYALRSAGFDFLFNSAKWWDFQAPWLLEQYNGFRTIAPSIAFPESHDTARLAADLETAGVSAADIEAHYRFHYSFAAAFSTGVMMTMGYEYGLREPLDVVNTRKTPVEPPLFDISEFIADINRMKASVPALNVEGPQTKVSTPESPAIALRRDSPSDEDWALLLVNPLRDRRVALSARDLDLQLTSQPSAFEVTPRNEGVDLQRDSRLVLNPLEVRVFHGGIRPEAPSSRERAVTANHARAARSQPIVIENVRPQIDCGKYPVKREVGDVLEVDATVFRDGHDRIAAVLLHRQVGKPGWQETPMRSINPGLDLWRASFRLEANATYQYTVEAWSDHFESWLDETGKKLGAGQSIALELIEGRELVAAAAERAQGRDRHWLDQLLAEFDRSDAEPQRTELLRSSLLRQVISRWPDRSAAVRYDVALEVVVDRIRARFASWYEMVPRSQGTDPHRGASFADCEARLPSIRAMGFDVVYLVPIHPIGRVNRKGPNNTLGAGPDDPGSPYAIGSSEGGHTAVHPELGSLEDFRHFVRAAQALDMEVALDFAIQCAPDHPWVREHPEWFIRRPDGSIKYAENPPKKYQDIVNLNFHGEHQEELWQELLNVVLFWIQQGVRIFRVDNPHTKPVPFWEWLIAEIRQQYPDVIFLSEAFTRPPMLHMLAKVGFQQSYTYFTWRNGKHELTEYLTELTMQSGREYLRPNFFPTTPDILPTYLQTGGRPAFKIRLVLAATLSSVYGMYNGYELCENRAVPGKEEYLESEKYQYKVWDWDRPGNIRSYVTRINLIRHQNPALHELKNLRFHHADHEQILFYSKLTQQPHNLLFVAVNLDPFNAHEATLYFPREELGIAENESFEVEELLSGEHQLWHGPAQQLRLEPERPAVILRVKPRHCIESSMPKQ</sequence>
<dbReference type="InterPro" id="IPR026585">
    <property type="entry name" value="GlgE"/>
</dbReference>
<feature type="domain" description="Glycosyl hydrolase family 13 catalytic" evidence="8">
    <location>
        <begin position="23"/>
        <end position="318"/>
    </location>
</feature>
<feature type="binding site" evidence="6">
    <location>
        <begin position="975"/>
        <end position="976"/>
    </location>
    <ligand>
        <name>alpha-maltose 1-phosphate</name>
        <dbReference type="ChEBI" id="CHEBI:63576"/>
    </ligand>
</feature>
<dbReference type="GO" id="GO:0030979">
    <property type="term" value="P:alpha-glucan biosynthetic process"/>
    <property type="evidence" value="ECO:0007669"/>
    <property type="project" value="UniProtKB-UniRule"/>
</dbReference>
<evidence type="ECO:0000256" key="1">
    <source>
        <dbReference type="ARBA" id="ARBA00011738"/>
    </source>
</evidence>
<dbReference type="PANTHER" id="PTHR47786">
    <property type="entry name" value="ALPHA-1,4-GLUCAN:MALTOSE-1-PHOSPHATE MALTOSYLTRANSFERASE"/>
    <property type="match status" value="1"/>
</dbReference>
<evidence type="ECO:0000256" key="2">
    <source>
        <dbReference type="ARBA" id="ARBA00022676"/>
    </source>
</evidence>
<dbReference type="Proteomes" id="UP000477680">
    <property type="component" value="Chromosome"/>
</dbReference>
<comment type="similarity">
    <text evidence="6">Belongs to the glycosyl hydrolase 13 family. GlgE subfamily.</text>
</comment>
<comment type="subunit">
    <text evidence="1 6">Homodimer.</text>
</comment>
<gene>
    <name evidence="6" type="primary">glgE</name>
    <name evidence="9" type="ORF">G3T16_19140</name>
</gene>
<dbReference type="SUPFAM" id="SSF51445">
    <property type="entry name" value="(Trans)glycosidases"/>
    <property type="match status" value="2"/>
</dbReference>
<dbReference type="InterPro" id="IPR032792">
    <property type="entry name" value="AGL_glucanoTrfase"/>
</dbReference>
<feature type="active site" description="Proton donor" evidence="6">
    <location>
        <position position="864"/>
    </location>
</feature>
<evidence type="ECO:0000256" key="7">
    <source>
        <dbReference type="SAM" id="MobiDB-lite"/>
    </source>
</evidence>
<dbReference type="InterPro" id="IPR013780">
    <property type="entry name" value="Glyco_hydro_b"/>
</dbReference>
<dbReference type="Gene3D" id="3.20.20.80">
    <property type="entry name" value="Glycosidases"/>
    <property type="match status" value="2"/>
</dbReference>
<evidence type="ECO:0000313" key="9">
    <source>
        <dbReference type="EMBL" id="QIB67206.1"/>
    </source>
</evidence>
<dbReference type="CDD" id="cd11344">
    <property type="entry name" value="AmyAc_GlgE_like"/>
    <property type="match status" value="1"/>
</dbReference>
<dbReference type="Pfam" id="PF21702">
    <property type="entry name" value="GLGE_C"/>
    <property type="match status" value="1"/>
</dbReference>
<dbReference type="InterPro" id="IPR013783">
    <property type="entry name" value="Ig-like_fold"/>
</dbReference>
<proteinExistence type="inferred from homology"/>
<comment type="function">
    <text evidence="6">Maltosyltransferase that uses maltose 1-phosphate (M1P) as the sugar donor to elongate linear or branched alpha-(1-&gt;4)-glucans. Is involved in a branched alpha-glucan biosynthetic pathway from trehalose, together with TreS, Mak and GlgB.</text>
</comment>
<keyword evidence="3 6" id="KW-0808">Transferase</keyword>
<dbReference type="Gene3D" id="1.20.58.80">
    <property type="entry name" value="Phosphotransferase system, lactose/cellobiose-type IIA subunit"/>
    <property type="match status" value="1"/>
</dbReference>
<dbReference type="AlphaFoldDB" id="A0A6C0U5E7"/>
<feature type="binding site" evidence="6">
    <location>
        <position position="764"/>
    </location>
    <ligand>
        <name>alpha-maltose 1-phosphate</name>
        <dbReference type="ChEBI" id="CHEBI:63576"/>
    </ligand>
</feature>
<feature type="region of interest" description="Disordered" evidence="7">
    <location>
        <begin position="703"/>
        <end position="728"/>
    </location>
</feature>
<keyword evidence="4 6" id="KW-0119">Carbohydrate metabolism</keyword>
<dbReference type="InterPro" id="IPR021828">
    <property type="entry name" value="GlgE_dom_N/S"/>
</dbReference>
<dbReference type="InterPro" id="IPR006047">
    <property type="entry name" value="GH13_cat_dom"/>
</dbReference>
<feature type="active site" description="Nucleophile" evidence="6">
    <location>
        <position position="835"/>
    </location>
</feature>
<feature type="binding site" evidence="6">
    <location>
        <position position="704"/>
    </location>
    <ligand>
        <name>alpha-maltose 1-phosphate</name>
        <dbReference type="ChEBI" id="CHEBI:63576"/>
    </ligand>
</feature>
<dbReference type="EMBL" id="CP048711">
    <property type="protein sequence ID" value="QIB67206.1"/>
    <property type="molecule type" value="Genomic_DNA"/>
</dbReference>
<dbReference type="Pfam" id="PF14701">
    <property type="entry name" value="hDGE_amylase"/>
    <property type="match status" value="1"/>
</dbReference>
<evidence type="ECO:0000256" key="4">
    <source>
        <dbReference type="ARBA" id="ARBA00023277"/>
    </source>
</evidence>
<feature type="binding site" evidence="6">
    <location>
        <position position="836"/>
    </location>
    <ligand>
        <name>alpha-maltose 1-phosphate</name>
        <dbReference type="ChEBI" id="CHEBI:63576"/>
    </ligand>
</feature>
<evidence type="ECO:0000256" key="6">
    <source>
        <dbReference type="HAMAP-Rule" id="MF_02124"/>
    </source>
</evidence>
<comment type="catalytic activity">
    <reaction evidence="5 6">
        <text>alpha-maltose 1-phosphate + [(1-&gt;4)-alpha-D-glucosyl](n) = [(1-&gt;4)-alpha-D-glucosyl](n+2) + phosphate</text>
        <dbReference type="Rhea" id="RHEA:42692"/>
        <dbReference type="Rhea" id="RHEA-COMP:9584"/>
        <dbReference type="Rhea" id="RHEA-COMP:10183"/>
        <dbReference type="ChEBI" id="CHEBI:15444"/>
        <dbReference type="ChEBI" id="CHEBI:43474"/>
        <dbReference type="ChEBI" id="CHEBI:63576"/>
        <dbReference type="EC" id="2.4.99.16"/>
    </reaction>
</comment>
<dbReference type="Gene3D" id="2.60.40.10">
    <property type="entry name" value="Immunoglobulins"/>
    <property type="match status" value="1"/>
</dbReference>
<dbReference type="GO" id="GO:0004553">
    <property type="term" value="F:hydrolase activity, hydrolyzing O-glycosyl compounds"/>
    <property type="evidence" value="ECO:0007669"/>
    <property type="project" value="InterPro"/>
</dbReference>
<reference evidence="9 10" key="1">
    <citation type="submission" date="2020-02" db="EMBL/GenBank/DDBJ databases">
        <title>Genome sequencing for Kineobactrum sp. M2.</title>
        <authorList>
            <person name="Park S.-J."/>
        </authorList>
    </citation>
    <scope>NUCLEOTIDE SEQUENCE [LARGE SCALE GENOMIC DNA]</scope>
    <source>
        <strain evidence="9 10">M2</strain>
    </source>
</reference>
<feature type="binding site" evidence="6">
    <location>
        <position position="799"/>
    </location>
    <ligand>
        <name>alpha-maltose 1-phosphate</name>
        <dbReference type="ChEBI" id="CHEBI:63576"/>
    </ligand>
</feature>
<evidence type="ECO:0000256" key="3">
    <source>
        <dbReference type="ARBA" id="ARBA00022679"/>
    </source>
</evidence>
<dbReference type="GO" id="GO:0016758">
    <property type="term" value="F:hexosyltransferase activity"/>
    <property type="evidence" value="ECO:0007669"/>
    <property type="project" value="UniProtKB-UniRule"/>
</dbReference>
<dbReference type="SMART" id="SM00642">
    <property type="entry name" value="Aamy"/>
    <property type="match status" value="1"/>
</dbReference>
<evidence type="ECO:0000313" key="10">
    <source>
        <dbReference type="Proteomes" id="UP000477680"/>
    </source>
</evidence>
<protein>
    <recommendedName>
        <fullName evidence="6">Alpha-1,4-glucan:maltose-1-phosphate maltosyltransferase</fullName>
        <shortName evidence="6">GMPMT</shortName>
        <ecNumber evidence="6">2.4.99.16</ecNumber>
    </recommendedName>
    <alternativeName>
        <fullName evidence="6">(1-&gt;4)-alpha-D-glucan:maltose-1-phosphate alpha-D-maltosyltransferase</fullName>
    </alternativeName>
</protein>
<keyword evidence="10" id="KW-1185">Reference proteome</keyword>
<accession>A0A6C0U5E7</accession>
<dbReference type="PANTHER" id="PTHR47786:SF2">
    <property type="entry name" value="GLYCOSYL HYDROLASE FAMILY 13 CATALYTIC DOMAIN-CONTAINING PROTEIN"/>
    <property type="match status" value="1"/>
</dbReference>
<dbReference type="InterPro" id="IPR017853">
    <property type="entry name" value="GH"/>
</dbReference>
<dbReference type="Gene3D" id="2.60.40.1180">
    <property type="entry name" value="Golgi alpha-mannosidase II"/>
    <property type="match status" value="1"/>
</dbReference>
<name>A0A6C0U5E7_9GAMM</name>
<dbReference type="RefSeq" id="WP_163496633.1">
    <property type="nucleotide sequence ID" value="NZ_CP048711.1"/>
</dbReference>
<keyword evidence="2 6" id="KW-0328">Glycosyltransferase</keyword>
<feature type="site" description="Transition state stabilizer" evidence="6">
    <location>
        <position position="922"/>
    </location>
</feature>
<dbReference type="KEGG" id="kim:G3T16_19140"/>
<evidence type="ECO:0000259" key="8">
    <source>
        <dbReference type="SMART" id="SM00642"/>
    </source>
</evidence>